<feature type="non-terminal residue" evidence="2">
    <location>
        <position position="1"/>
    </location>
</feature>
<dbReference type="EMBL" id="BARS01000726">
    <property type="protein sequence ID" value="GAF81696.1"/>
    <property type="molecule type" value="Genomic_DNA"/>
</dbReference>
<name>X0T2W6_9ZZZZ</name>
<proteinExistence type="predicted"/>
<gene>
    <name evidence="2" type="ORF">S01H1_01631</name>
</gene>
<evidence type="ECO:0008006" key="3">
    <source>
        <dbReference type="Google" id="ProtNLM"/>
    </source>
</evidence>
<keyword evidence="1" id="KW-0812">Transmembrane</keyword>
<comment type="caution">
    <text evidence="2">The sequence shown here is derived from an EMBL/GenBank/DDBJ whole genome shotgun (WGS) entry which is preliminary data.</text>
</comment>
<organism evidence="2">
    <name type="scientific">marine sediment metagenome</name>
    <dbReference type="NCBI Taxonomy" id="412755"/>
    <lineage>
        <taxon>unclassified sequences</taxon>
        <taxon>metagenomes</taxon>
        <taxon>ecological metagenomes</taxon>
    </lineage>
</organism>
<dbReference type="AlphaFoldDB" id="X0T2W6"/>
<feature type="transmembrane region" description="Helical" evidence="1">
    <location>
        <begin position="56"/>
        <end position="75"/>
    </location>
</feature>
<accession>X0T2W6</accession>
<evidence type="ECO:0000313" key="2">
    <source>
        <dbReference type="EMBL" id="GAF81696.1"/>
    </source>
</evidence>
<sequence>FEATMLICFGVSWPVSIAKALRTKEVLGKSPWFMILISLGYTSGIIHKAVNNPNWVIFLYAFNLLMVLIDLFLYLRYSASKG</sequence>
<evidence type="ECO:0000256" key="1">
    <source>
        <dbReference type="SAM" id="Phobius"/>
    </source>
</evidence>
<keyword evidence="1" id="KW-1133">Transmembrane helix</keyword>
<keyword evidence="1" id="KW-0472">Membrane</keyword>
<feature type="transmembrane region" description="Helical" evidence="1">
    <location>
        <begin position="32"/>
        <end position="50"/>
    </location>
</feature>
<protein>
    <recommendedName>
        <fullName evidence="3">PQ-loop repeat-containing protein</fullName>
    </recommendedName>
</protein>
<reference evidence="2" key="1">
    <citation type="journal article" date="2014" name="Front. Microbiol.">
        <title>High frequency of phylogenetically diverse reductive dehalogenase-homologous genes in deep subseafloor sedimentary metagenomes.</title>
        <authorList>
            <person name="Kawai M."/>
            <person name="Futagami T."/>
            <person name="Toyoda A."/>
            <person name="Takaki Y."/>
            <person name="Nishi S."/>
            <person name="Hori S."/>
            <person name="Arai W."/>
            <person name="Tsubouchi T."/>
            <person name="Morono Y."/>
            <person name="Uchiyama I."/>
            <person name="Ito T."/>
            <person name="Fujiyama A."/>
            <person name="Inagaki F."/>
            <person name="Takami H."/>
        </authorList>
    </citation>
    <scope>NUCLEOTIDE SEQUENCE</scope>
    <source>
        <strain evidence="2">Expedition CK06-06</strain>
    </source>
</reference>